<keyword evidence="1" id="KW-0812">Transmembrane</keyword>
<proteinExistence type="predicted"/>
<organism evidence="2">
    <name type="scientific">Cucumis melo</name>
    <name type="common">Muskmelon</name>
    <dbReference type="NCBI Taxonomy" id="3656"/>
    <lineage>
        <taxon>Eukaryota</taxon>
        <taxon>Viridiplantae</taxon>
        <taxon>Streptophyta</taxon>
        <taxon>Embryophyta</taxon>
        <taxon>Tracheophyta</taxon>
        <taxon>Spermatophyta</taxon>
        <taxon>Magnoliopsida</taxon>
        <taxon>eudicotyledons</taxon>
        <taxon>Gunneridae</taxon>
        <taxon>Pentapetalae</taxon>
        <taxon>rosids</taxon>
        <taxon>fabids</taxon>
        <taxon>Cucurbitales</taxon>
        <taxon>Cucurbitaceae</taxon>
        <taxon>Benincaseae</taxon>
        <taxon>Cucumis</taxon>
    </lineage>
</organism>
<keyword evidence="1" id="KW-0472">Membrane</keyword>
<protein>
    <submittedName>
        <fullName evidence="2">Uncharacterized protein</fullName>
    </submittedName>
</protein>
<dbReference type="AlphaFoldDB" id="A0A9I9E5M7"/>
<evidence type="ECO:0000313" key="2">
    <source>
        <dbReference type="EnsemblPlants" id="MELO3C029061.2.1"/>
    </source>
</evidence>
<dbReference type="Gramene" id="MELO3C029061.2.1">
    <property type="protein sequence ID" value="MELO3C029061.2.1"/>
    <property type="gene ID" value="MELO3C029061.2"/>
</dbReference>
<reference evidence="2" key="1">
    <citation type="submission" date="2023-03" db="UniProtKB">
        <authorList>
            <consortium name="EnsemblPlants"/>
        </authorList>
    </citation>
    <scope>IDENTIFICATION</scope>
</reference>
<sequence>EDDDDSYKNNLNDTPTSISSQKIDFRKTSLTTWYLVLKLVGQLSGCPLLVIFRQRSFLERRRSCELQRFFQNPTEQRSHICNNSLMSMHFCSVHRFFPYVIVFICVMNSDFYSLKGIGKVTVINVFHSIVKISLPNNTLLPRIRDDTKRSTYLEKN</sequence>
<keyword evidence="1" id="KW-1133">Transmembrane helix</keyword>
<name>A0A9I9E5M7_CUCME</name>
<evidence type="ECO:0000256" key="1">
    <source>
        <dbReference type="SAM" id="Phobius"/>
    </source>
</evidence>
<feature type="transmembrane region" description="Helical" evidence="1">
    <location>
        <begin position="32"/>
        <end position="52"/>
    </location>
</feature>
<dbReference type="EnsemblPlants" id="MELO3C029061.2.1">
    <property type="protein sequence ID" value="MELO3C029061.2.1"/>
    <property type="gene ID" value="MELO3C029061.2"/>
</dbReference>
<accession>A0A9I9E5M7</accession>